<protein>
    <recommendedName>
        <fullName evidence="4">PepSY domain-containing protein</fullName>
    </recommendedName>
</protein>
<reference evidence="2 3" key="1">
    <citation type="submission" date="2020-08" db="EMBL/GenBank/DDBJ databases">
        <title>Exploring microbial biodiversity for novel pathways involved in the catabolism of aromatic compounds derived from lignin.</title>
        <authorList>
            <person name="Elkins J."/>
        </authorList>
    </citation>
    <scope>NUCLEOTIDE SEQUENCE [LARGE SCALE GENOMIC DNA]</scope>
    <source>
        <strain evidence="2 3">B1D3A</strain>
    </source>
</reference>
<dbReference type="RefSeq" id="WP_184148735.1">
    <property type="nucleotide sequence ID" value="NZ_JACHKA010000001.1"/>
</dbReference>
<evidence type="ECO:0008006" key="4">
    <source>
        <dbReference type="Google" id="ProtNLM"/>
    </source>
</evidence>
<keyword evidence="3" id="KW-1185">Reference proteome</keyword>
<keyword evidence="1" id="KW-0472">Membrane</keyword>
<sequence length="229" mass="25729">MTQRLRRRLNRFHVWLGWLVAVPLLLWTVSGLFMASFPIEQIRGAHLRREMPPLDRAVLVPPQPGNRPISSLTAEQQASGPRWVIAYADGSFARADGRTGKRVAAVDRREALAIARAAYAGAQAVQSVTFFAADANPLDLRRARPAWQVRHADGTNFYIDSESGRLLAVRSSLWRVYDLMWGLHILDLQDREDTHHPLLYGLAAIAAAAVLLGTILLPLTLRRRRRMKS</sequence>
<evidence type="ECO:0000256" key="1">
    <source>
        <dbReference type="SAM" id="Phobius"/>
    </source>
</evidence>
<organism evidence="2 3">
    <name type="scientific">Sphingobium lignivorans</name>
    <dbReference type="NCBI Taxonomy" id="2735886"/>
    <lineage>
        <taxon>Bacteria</taxon>
        <taxon>Pseudomonadati</taxon>
        <taxon>Pseudomonadota</taxon>
        <taxon>Alphaproteobacteria</taxon>
        <taxon>Sphingomonadales</taxon>
        <taxon>Sphingomonadaceae</taxon>
        <taxon>Sphingobium</taxon>
    </lineage>
</organism>
<evidence type="ECO:0000313" key="3">
    <source>
        <dbReference type="Proteomes" id="UP001138540"/>
    </source>
</evidence>
<dbReference type="EMBL" id="JACHKA010000001">
    <property type="protein sequence ID" value="MBB5984066.1"/>
    <property type="molecule type" value="Genomic_DNA"/>
</dbReference>
<keyword evidence="1" id="KW-0812">Transmembrane</keyword>
<name>A0ABR6NAI2_9SPHN</name>
<accession>A0ABR6NAI2</accession>
<feature type="transmembrane region" description="Helical" evidence="1">
    <location>
        <begin position="198"/>
        <end position="221"/>
    </location>
</feature>
<keyword evidence="1" id="KW-1133">Transmembrane helix</keyword>
<proteinExistence type="predicted"/>
<dbReference type="Proteomes" id="UP001138540">
    <property type="component" value="Unassembled WGS sequence"/>
</dbReference>
<comment type="caution">
    <text evidence="2">The sequence shown here is derived from an EMBL/GenBank/DDBJ whole genome shotgun (WGS) entry which is preliminary data.</text>
</comment>
<feature type="transmembrane region" description="Helical" evidence="1">
    <location>
        <begin position="12"/>
        <end position="35"/>
    </location>
</feature>
<gene>
    <name evidence="2" type="ORF">HNP60_000040</name>
</gene>
<evidence type="ECO:0000313" key="2">
    <source>
        <dbReference type="EMBL" id="MBB5984066.1"/>
    </source>
</evidence>